<reference evidence="3" key="2">
    <citation type="submission" date="2025-09" db="UniProtKB">
        <authorList>
            <consortium name="Ensembl"/>
        </authorList>
    </citation>
    <scope>IDENTIFICATION</scope>
</reference>
<evidence type="ECO:0000313" key="3">
    <source>
        <dbReference type="Ensembl" id="ENSSTUP00000073857.1"/>
    </source>
</evidence>
<dbReference type="Ensembl" id="ENSSTUT00000078446.1">
    <property type="protein sequence ID" value="ENSSTUP00000073857.1"/>
    <property type="gene ID" value="ENSSTUG00000032359.1"/>
</dbReference>
<organism evidence="3 4">
    <name type="scientific">Salmo trutta</name>
    <name type="common">Brown trout</name>
    <dbReference type="NCBI Taxonomy" id="8032"/>
    <lineage>
        <taxon>Eukaryota</taxon>
        <taxon>Metazoa</taxon>
        <taxon>Chordata</taxon>
        <taxon>Craniata</taxon>
        <taxon>Vertebrata</taxon>
        <taxon>Euteleostomi</taxon>
        <taxon>Actinopterygii</taxon>
        <taxon>Neopterygii</taxon>
        <taxon>Teleostei</taxon>
        <taxon>Protacanthopterygii</taxon>
        <taxon>Salmoniformes</taxon>
        <taxon>Salmonidae</taxon>
        <taxon>Salmoninae</taxon>
        <taxon>Salmo</taxon>
    </lineage>
</organism>
<evidence type="ECO:0000313" key="4">
    <source>
        <dbReference type="Proteomes" id="UP000472277"/>
    </source>
</evidence>
<evidence type="ECO:0000259" key="2">
    <source>
        <dbReference type="PROSITE" id="PS51203"/>
    </source>
</evidence>
<dbReference type="PANTHER" id="PTHR22932">
    <property type="entry name" value="TELOMERASE-BINDING PROTEIN P23 HSP90 CO-CHAPERONE"/>
    <property type="match status" value="1"/>
</dbReference>
<name>A0A674BRN9_SALTR</name>
<sequence>MAMLPKNLPRPEECQGAQTLWYDKKKYVAINFMVQNPKDVEVDIQDTYIVLSCKDVDDNNMYNHIYFYDKVMKFDSQVKIYDRSIHILIRKVKENVAWPRLQKDANLKPNWMAVDFENWRDWANEEDEGMAEYEQYVEVSVTLPYRLMSMFEGLHILRSVALIHGFPFQMIQDIGSKKGKPPAMDDLDDLVSTATIYLQLT</sequence>
<dbReference type="InParanoid" id="A0A674BRN9"/>
<proteinExistence type="inferred from homology"/>
<dbReference type="InterPro" id="IPR045250">
    <property type="entry name" value="p23-like"/>
</dbReference>
<dbReference type="OMA" id="YDRTINL"/>
<dbReference type="GO" id="GO:0005829">
    <property type="term" value="C:cytosol"/>
    <property type="evidence" value="ECO:0007669"/>
    <property type="project" value="TreeGrafter"/>
</dbReference>
<dbReference type="AlphaFoldDB" id="A0A674BRN9"/>
<evidence type="ECO:0000256" key="1">
    <source>
        <dbReference type="ARBA" id="ARBA00025733"/>
    </source>
</evidence>
<dbReference type="GO" id="GO:0051087">
    <property type="term" value="F:protein-folding chaperone binding"/>
    <property type="evidence" value="ECO:0007669"/>
    <property type="project" value="TreeGrafter"/>
</dbReference>
<keyword evidence="4" id="KW-1185">Reference proteome</keyword>
<gene>
    <name evidence="3" type="primary">LOC115158282</name>
</gene>
<dbReference type="InterPro" id="IPR007052">
    <property type="entry name" value="CS_dom"/>
</dbReference>
<dbReference type="GO" id="GO:0051131">
    <property type="term" value="P:chaperone-mediated protein complex assembly"/>
    <property type="evidence" value="ECO:0007669"/>
    <property type="project" value="TreeGrafter"/>
</dbReference>
<dbReference type="GO" id="GO:0006457">
    <property type="term" value="P:protein folding"/>
    <property type="evidence" value="ECO:0007669"/>
    <property type="project" value="TreeGrafter"/>
</dbReference>
<dbReference type="GO" id="GO:0005634">
    <property type="term" value="C:nucleus"/>
    <property type="evidence" value="ECO:0007669"/>
    <property type="project" value="TreeGrafter"/>
</dbReference>
<comment type="similarity">
    <text evidence="1">Belongs to the p23/wos2 family.</text>
</comment>
<dbReference type="FunCoup" id="A0A674BRN9">
    <property type="interactions" value="1617"/>
</dbReference>
<dbReference type="GO" id="GO:0051879">
    <property type="term" value="F:Hsp90 protein binding"/>
    <property type="evidence" value="ECO:0007669"/>
    <property type="project" value="InterPro"/>
</dbReference>
<dbReference type="Proteomes" id="UP000472277">
    <property type="component" value="Chromosome 2"/>
</dbReference>
<dbReference type="Pfam" id="PF04969">
    <property type="entry name" value="CS"/>
    <property type="match status" value="1"/>
</dbReference>
<protein>
    <submittedName>
        <fullName evidence="3">Prostaglandin E synthase 3 like</fullName>
    </submittedName>
</protein>
<dbReference type="InterPro" id="IPR008978">
    <property type="entry name" value="HSP20-like_chaperone"/>
</dbReference>
<dbReference type="PROSITE" id="PS51203">
    <property type="entry name" value="CS"/>
    <property type="match status" value="1"/>
</dbReference>
<accession>A0A674BRN9</accession>
<dbReference type="GeneTree" id="ENSGT00940000163448"/>
<feature type="domain" description="CS" evidence="2">
    <location>
        <begin position="14"/>
        <end position="102"/>
    </location>
</feature>
<dbReference type="SUPFAM" id="SSF49764">
    <property type="entry name" value="HSP20-like chaperones"/>
    <property type="match status" value="1"/>
</dbReference>
<dbReference type="PANTHER" id="PTHR22932:SF4">
    <property type="entry name" value="PROTEIN PTGES3L-RELATED"/>
    <property type="match status" value="1"/>
</dbReference>
<dbReference type="Gene3D" id="2.60.40.790">
    <property type="match status" value="1"/>
</dbReference>
<reference evidence="3" key="1">
    <citation type="submission" date="2025-08" db="UniProtKB">
        <authorList>
            <consortium name="Ensembl"/>
        </authorList>
    </citation>
    <scope>IDENTIFICATION</scope>
</reference>